<keyword evidence="4" id="KW-1185">Reference proteome</keyword>
<protein>
    <submittedName>
        <fullName evidence="2">Uncharacterized protein</fullName>
    </submittedName>
</protein>
<evidence type="ECO:0000313" key="3">
    <source>
        <dbReference type="Proteomes" id="UP000183417"/>
    </source>
</evidence>
<dbReference type="KEGG" id="dla:I6G47_31895"/>
<dbReference type="Proteomes" id="UP000183417">
    <property type="component" value="Unassembled WGS sequence"/>
</dbReference>
<evidence type="ECO:0000313" key="1">
    <source>
        <dbReference type="EMBL" id="QPS81503.1"/>
    </source>
</evidence>
<sequence>MQRQARVIAINNQTGLIGLQPEGEDSCVLAQQLDTRPVNTGQMLSGEMDSVGMETFVNAQTQDRIEVFVEAYGLSAEAVELAMR</sequence>
<dbReference type="EMBL" id="FNPE01000005">
    <property type="protein sequence ID" value="SDY50342.1"/>
    <property type="molecule type" value="Genomic_DNA"/>
</dbReference>
<gene>
    <name evidence="1" type="ORF">I6G47_31895</name>
    <name evidence="2" type="ORF">SAMN05421547_105140</name>
</gene>
<dbReference type="AlphaFoldDB" id="A0A1H3KDM5"/>
<proteinExistence type="predicted"/>
<evidence type="ECO:0000313" key="4">
    <source>
        <dbReference type="Proteomes" id="UP000595064"/>
    </source>
</evidence>
<accession>A0A1H3KDM5</accession>
<reference evidence="1 4" key="2">
    <citation type="submission" date="2020-12" db="EMBL/GenBank/DDBJ databases">
        <title>FDA dAtabase for Regulatory Grade micrObial Sequences (FDA-ARGOS): Supporting development and validation of Infectious Disease Dx tests.</title>
        <authorList>
            <person name="Sproer C."/>
            <person name="Gronow S."/>
            <person name="Severitt S."/>
            <person name="Schroder I."/>
            <person name="Tallon L."/>
            <person name="Sadzewicz L."/>
            <person name="Zhao X."/>
            <person name="Boylan J."/>
            <person name="Ott S."/>
            <person name="Bowen H."/>
            <person name="Vavikolanu K."/>
            <person name="Mehta A."/>
            <person name="Aluvathingal J."/>
            <person name="Nadendla S."/>
            <person name="Lowell S."/>
            <person name="Myers T."/>
            <person name="Yan Y."/>
            <person name="Sichtig H."/>
        </authorList>
    </citation>
    <scope>NUCLEOTIDE SEQUENCE [LARGE SCALE GENOMIC DNA]</scope>
    <source>
        <strain evidence="1 4">FDAARGOS_890</strain>
    </source>
</reference>
<dbReference type="Proteomes" id="UP000595064">
    <property type="component" value="Chromosome"/>
</dbReference>
<evidence type="ECO:0000313" key="2">
    <source>
        <dbReference type="EMBL" id="SDY50342.1"/>
    </source>
</evidence>
<dbReference type="RefSeq" id="WP_016451380.1">
    <property type="nucleotide sequence ID" value="NZ_AP025556.1"/>
</dbReference>
<organism evidence="2 3">
    <name type="scientific">Delftia lacustris</name>
    <dbReference type="NCBI Taxonomy" id="558537"/>
    <lineage>
        <taxon>Bacteria</taxon>
        <taxon>Pseudomonadati</taxon>
        <taxon>Pseudomonadota</taxon>
        <taxon>Betaproteobacteria</taxon>
        <taxon>Burkholderiales</taxon>
        <taxon>Comamonadaceae</taxon>
        <taxon>Delftia</taxon>
    </lineage>
</organism>
<reference evidence="2 3" key="1">
    <citation type="submission" date="2016-10" db="EMBL/GenBank/DDBJ databases">
        <authorList>
            <person name="de Groot N.N."/>
        </authorList>
    </citation>
    <scope>NUCLEOTIDE SEQUENCE [LARGE SCALE GENOMIC DNA]</scope>
    <source>
        <strain evidence="2 3">LMG 24775</strain>
    </source>
</reference>
<name>A0A1H3KDM5_9BURK</name>
<dbReference type="EMBL" id="CP065748">
    <property type="protein sequence ID" value="QPS81503.1"/>
    <property type="molecule type" value="Genomic_DNA"/>
</dbReference>
<dbReference type="GeneID" id="94691193"/>